<evidence type="ECO:0000313" key="8">
    <source>
        <dbReference type="EMBL" id="KAK2180284.1"/>
    </source>
</evidence>
<feature type="transmembrane region" description="Helical" evidence="7">
    <location>
        <begin position="575"/>
        <end position="597"/>
    </location>
</feature>
<evidence type="ECO:0000256" key="1">
    <source>
        <dbReference type="ARBA" id="ARBA00004141"/>
    </source>
</evidence>
<feature type="transmembrane region" description="Helical" evidence="7">
    <location>
        <begin position="229"/>
        <end position="249"/>
    </location>
</feature>
<comment type="subcellular location">
    <subcellularLocation>
        <location evidence="1">Membrane</location>
        <topology evidence="1">Multi-pass membrane protein</topology>
    </subcellularLocation>
</comment>
<dbReference type="PANTHER" id="PTHR43243">
    <property type="entry name" value="INNER MEMBRANE TRANSPORTER YGJI-RELATED"/>
    <property type="match status" value="1"/>
</dbReference>
<feature type="compositionally biased region" description="Low complexity" evidence="6">
    <location>
        <begin position="483"/>
        <end position="509"/>
    </location>
</feature>
<dbReference type="Gene3D" id="1.20.1740.10">
    <property type="entry name" value="Amino acid/polyamine transporter I"/>
    <property type="match status" value="1"/>
</dbReference>
<evidence type="ECO:0000256" key="4">
    <source>
        <dbReference type="ARBA" id="ARBA00022989"/>
    </source>
</evidence>
<keyword evidence="3 7" id="KW-0812">Transmembrane</keyword>
<dbReference type="GO" id="GO:0015171">
    <property type="term" value="F:amino acid transmembrane transporter activity"/>
    <property type="evidence" value="ECO:0007669"/>
    <property type="project" value="TreeGrafter"/>
</dbReference>
<feature type="transmembrane region" description="Helical" evidence="7">
    <location>
        <begin position="42"/>
        <end position="64"/>
    </location>
</feature>
<keyword evidence="4 7" id="KW-1133">Transmembrane helix</keyword>
<evidence type="ECO:0000256" key="2">
    <source>
        <dbReference type="ARBA" id="ARBA00022448"/>
    </source>
</evidence>
<evidence type="ECO:0008006" key="10">
    <source>
        <dbReference type="Google" id="ProtNLM"/>
    </source>
</evidence>
<feature type="transmembrane region" description="Helical" evidence="7">
    <location>
        <begin position="618"/>
        <end position="640"/>
    </location>
</feature>
<gene>
    <name evidence="8" type="ORF">NP493_448g03033</name>
</gene>
<feature type="transmembrane region" description="Helical" evidence="7">
    <location>
        <begin position="541"/>
        <end position="563"/>
    </location>
</feature>
<proteinExistence type="predicted"/>
<protein>
    <recommendedName>
        <fullName evidence="10">Amino acid transporter</fullName>
    </recommendedName>
</protein>
<feature type="transmembrane region" description="Helical" evidence="7">
    <location>
        <begin position="361"/>
        <end position="380"/>
    </location>
</feature>
<dbReference type="InterPro" id="IPR002293">
    <property type="entry name" value="AA/rel_permease1"/>
</dbReference>
<dbReference type="PANTHER" id="PTHR43243:SF4">
    <property type="entry name" value="CATIONIC AMINO ACID TRANSPORTER 4"/>
    <property type="match status" value="1"/>
</dbReference>
<feature type="transmembrane region" description="Helical" evidence="7">
    <location>
        <begin position="171"/>
        <end position="190"/>
    </location>
</feature>
<dbReference type="PIRSF" id="PIRSF006060">
    <property type="entry name" value="AA_transporter"/>
    <property type="match status" value="1"/>
</dbReference>
<keyword evidence="9" id="KW-1185">Reference proteome</keyword>
<feature type="transmembrane region" description="Helical" evidence="7">
    <location>
        <begin position="106"/>
        <end position="129"/>
    </location>
</feature>
<reference evidence="8" key="1">
    <citation type="journal article" date="2023" name="Mol. Biol. Evol.">
        <title>Third-Generation Sequencing Reveals the Adaptive Role of the Epigenome in Three Deep-Sea Polychaetes.</title>
        <authorList>
            <person name="Perez M."/>
            <person name="Aroh O."/>
            <person name="Sun Y."/>
            <person name="Lan Y."/>
            <person name="Juniper S.K."/>
            <person name="Young C.R."/>
            <person name="Angers B."/>
            <person name="Qian P.Y."/>
        </authorList>
    </citation>
    <scope>NUCLEOTIDE SEQUENCE</scope>
    <source>
        <strain evidence="8">R07B-5</strain>
    </source>
</reference>
<feature type="transmembrane region" description="Helical" evidence="7">
    <location>
        <begin position="70"/>
        <end position="90"/>
    </location>
</feature>
<sequence length="650" mass="69471">MTLKERFLRSAHACCNRMCRQKRHETDTATLDTQRYHTTYDLLNVGLGSVLAMAVYVMVTPVAAHITGPSIVVSVVVAAAAGMMSGTCFLEMKSSLPKTPCTAYEYTYYVMGEAAAFGVGWVSLLRHVISSSAAARMLSESVDCLLGGKILNATLEKIGDIQLLQSHVDPVAPLIVAVFVVMATMCLRAWSLYMLVVLTNAGTMIVVVTAFVFGVTATRLHNWEAFTNFFPHGLNGVLAGAAVLFCSFVHPETQLMSTDFGYRTTRSAAGAAVTHGHVVVTAVVLSLSGVVALVSPSTWAVEATLTAVFREPWVGYVITTTAFLALCPFLLKCFGRAVDTQEAMSSDGLLPGAPDSRRMPIIVALCVGGLATLTAAVLSVVNLLQLLAFCTVSVHALVCLSLIVVQHKPADQLGIRLKNRYLAQPTVGDTWRPTETTVSYISVFSSDYGALQLRNDESHEAAPDVTSPCEVWQTEAHMCQLATTEESPSQSSASMSPTEQPPSSTSSSDTDIDEVVDEYQESQRIKRRRHFRDAFPSTSTYRYSMGATAVLCVCSVCLALVACRATHTDLRHPDALGLSLFGVLAATLGLSVVVVAAMPTNRLPVSSAAVSGTTRSRWTPLACVSVQLVLVTSLPALVLVQGAGWLAVGE</sequence>
<comment type="caution">
    <text evidence="8">The sequence shown here is derived from an EMBL/GenBank/DDBJ whole genome shotgun (WGS) entry which is preliminary data.</text>
</comment>
<organism evidence="8 9">
    <name type="scientific">Ridgeia piscesae</name>
    <name type="common">Tubeworm</name>
    <dbReference type="NCBI Taxonomy" id="27915"/>
    <lineage>
        <taxon>Eukaryota</taxon>
        <taxon>Metazoa</taxon>
        <taxon>Spiralia</taxon>
        <taxon>Lophotrochozoa</taxon>
        <taxon>Annelida</taxon>
        <taxon>Polychaeta</taxon>
        <taxon>Sedentaria</taxon>
        <taxon>Canalipalpata</taxon>
        <taxon>Sabellida</taxon>
        <taxon>Siboglinidae</taxon>
        <taxon>Ridgeia</taxon>
    </lineage>
</organism>
<keyword evidence="5 7" id="KW-0472">Membrane</keyword>
<feature type="transmembrane region" description="Helical" evidence="7">
    <location>
        <begin position="197"/>
        <end position="217"/>
    </location>
</feature>
<feature type="region of interest" description="Disordered" evidence="6">
    <location>
        <begin position="483"/>
        <end position="513"/>
    </location>
</feature>
<dbReference type="AlphaFoldDB" id="A0AAD9KZL8"/>
<dbReference type="Pfam" id="PF13520">
    <property type="entry name" value="AA_permease_2"/>
    <property type="match status" value="1"/>
</dbReference>
<feature type="transmembrane region" description="Helical" evidence="7">
    <location>
        <begin position="386"/>
        <end position="405"/>
    </location>
</feature>
<dbReference type="EMBL" id="JAODUO010000450">
    <property type="protein sequence ID" value="KAK2180284.1"/>
    <property type="molecule type" value="Genomic_DNA"/>
</dbReference>
<dbReference type="GO" id="GO:0005886">
    <property type="term" value="C:plasma membrane"/>
    <property type="evidence" value="ECO:0007669"/>
    <property type="project" value="TreeGrafter"/>
</dbReference>
<dbReference type="Proteomes" id="UP001209878">
    <property type="component" value="Unassembled WGS sequence"/>
</dbReference>
<evidence type="ECO:0000256" key="5">
    <source>
        <dbReference type="ARBA" id="ARBA00023136"/>
    </source>
</evidence>
<evidence type="ECO:0000313" key="9">
    <source>
        <dbReference type="Proteomes" id="UP001209878"/>
    </source>
</evidence>
<accession>A0AAD9KZL8</accession>
<keyword evidence="2" id="KW-0813">Transport</keyword>
<name>A0AAD9KZL8_RIDPI</name>
<evidence type="ECO:0000256" key="6">
    <source>
        <dbReference type="SAM" id="MobiDB-lite"/>
    </source>
</evidence>
<feature type="transmembrane region" description="Helical" evidence="7">
    <location>
        <begin position="313"/>
        <end position="331"/>
    </location>
</feature>
<evidence type="ECO:0000256" key="7">
    <source>
        <dbReference type="SAM" id="Phobius"/>
    </source>
</evidence>
<evidence type="ECO:0000256" key="3">
    <source>
        <dbReference type="ARBA" id="ARBA00022692"/>
    </source>
</evidence>
<feature type="transmembrane region" description="Helical" evidence="7">
    <location>
        <begin position="270"/>
        <end position="293"/>
    </location>
</feature>